<reference evidence="1" key="1">
    <citation type="submission" date="2021-01" db="EMBL/GenBank/DDBJ databases">
        <title>A chromosome-scale assembly of European eel, Anguilla anguilla.</title>
        <authorList>
            <person name="Henkel C."/>
            <person name="Jong-Raadsen S.A."/>
            <person name="Dufour S."/>
            <person name="Weltzien F.-A."/>
            <person name="Palstra A.P."/>
            <person name="Pelster B."/>
            <person name="Spaink H.P."/>
            <person name="Van Den Thillart G.E."/>
            <person name="Jansen H."/>
            <person name="Zahm M."/>
            <person name="Klopp C."/>
            <person name="Cedric C."/>
            <person name="Louis A."/>
            <person name="Berthelot C."/>
            <person name="Parey E."/>
            <person name="Roest Crollius H."/>
            <person name="Montfort J."/>
            <person name="Robinson-Rechavi M."/>
            <person name="Bucao C."/>
            <person name="Bouchez O."/>
            <person name="Gislard M."/>
            <person name="Lluch J."/>
            <person name="Milhes M."/>
            <person name="Lampietro C."/>
            <person name="Lopez Roques C."/>
            <person name="Donnadieu C."/>
            <person name="Braasch I."/>
            <person name="Desvignes T."/>
            <person name="Postlethwait J."/>
            <person name="Bobe J."/>
            <person name="Guiguen Y."/>
            <person name="Dirks R."/>
        </authorList>
    </citation>
    <scope>NUCLEOTIDE SEQUENCE</scope>
    <source>
        <strain evidence="1">Tag_6206</strain>
        <tissue evidence="1">Liver</tissue>
    </source>
</reference>
<comment type="caution">
    <text evidence="1">The sequence shown here is derived from an EMBL/GenBank/DDBJ whole genome shotgun (WGS) entry which is preliminary data.</text>
</comment>
<sequence length="142" mass="16074">MGNVMTHVANASGGPLRVYYSTDKMTLEEIEVVYGTKAGGSKSEGLSFSASTETKMQLKRDTRIRYIRIPTWDFGKILSEGNIYVTVFVENRSYDDDDCGMISENFFIPSDRSFIVTANHNIKFQKYGAGLWEDEGGYSHWK</sequence>
<dbReference type="AlphaFoldDB" id="A0A9D3MYE4"/>
<evidence type="ECO:0000313" key="2">
    <source>
        <dbReference type="Proteomes" id="UP001044222"/>
    </source>
</evidence>
<protein>
    <submittedName>
        <fullName evidence="1">Uncharacterized protein</fullName>
    </submittedName>
</protein>
<keyword evidence="2" id="KW-1185">Reference proteome</keyword>
<accession>A0A9D3MYE4</accession>
<organism evidence="1 2">
    <name type="scientific">Anguilla anguilla</name>
    <name type="common">European freshwater eel</name>
    <name type="synonym">Muraena anguilla</name>
    <dbReference type="NCBI Taxonomy" id="7936"/>
    <lineage>
        <taxon>Eukaryota</taxon>
        <taxon>Metazoa</taxon>
        <taxon>Chordata</taxon>
        <taxon>Craniata</taxon>
        <taxon>Vertebrata</taxon>
        <taxon>Euteleostomi</taxon>
        <taxon>Actinopterygii</taxon>
        <taxon>Neopterygii</taxon>
        <taxon>Teleostei</taxon>
        <taxon>Anguilliformes</taxon>
        <taxon>Anguillidae</taxon>
        <taxon>Anguilla</taxon>
    </lineage>
</organism>
<gene>
    <name evidence="1" type="ORF">ANANG_G00014840</name>
</gene>
<name>A0A9D3MYE4_ANGAN</name>
<dbReference type="EMBL" id="JAFIRN010000001">
    <property type="protein sequence ID" value="KAG5857087.1"/>
    <property type="molecule type" value="Genomic_DNA"/>
</dbReference>
<dbReference type="Proteomes" id="UP001044222">
    <property type="component" value="Unassembled WGS sequence"/>
</dbReference>
<proteinExistence type="predicted"/>
<evidence type="ECO:0000313" key="1">
    <source>
        <dbReference type="EMBL" id="KAG5857087.1"/>
    </source>
</evidence>